<accession>A0A6V7XQE8</accession>
<keyword evidence="2" id="KW-0732">Signal</keyword>
<protein>
    <submittedName>
        <fullName evidence="3">Uncharacterized protein</fullName>
    </submittedName>
</protein>
<sequence length="345" mass="40121">MIFLNKLNSSFKQGMFFFLIFSLICIEYSTGNDGVGSSRGSRRIKGRNKNVQEATHGPFDGLSPNVQKQYEMRIYTRLYDGGSVRILQEWENNERDTVFNIEDLLNELNIASVQYIENGRIKLLERSPYLPNFGKGAIMEIKNLLEIIPSLDPAIFQPLFSGHVMVRFYSEDQEVFRLHQTGSGLNFFDTARQTSYFVKEDIYGRVYMELDEENKIVTTKTRYTVLHEDFTPKQGRITRSMKVFTRPLSLYQIINIAYKKVARGRTIQNDNYLCHNFVYELIIAIAQNEHKGRLFEYESWPEGIRYLDNSLKGEGETGFQQVVNDIITNNKYSENDDDNYTSPID</sequence>
<evidence type="ECO:0000313" key="3">
    <source>
        <dbReference type="EMBL" id="CAD2201521.1"/>
    </source>
</evidence>
<feature type="region of interest" description="Disordered" evidence="1">
    <location>
        <begin position="33"/>
        <end position="58"/>
    </location>
</feature>
<comment type="caution">
    <text evidence="3">The sequence shown here is derived from an EMBL/GenBank/DDBJ whole genome shotgun (WGS) entry which is preliminary data.</text>
</comment>
<dbReference type="AlphaFoldDB" id="A0A6V7XQE8"/>
<evidence type="ECO:0000256" key="1">
    <source>
        <dbReference type="SAM" id="MobiDB-lite"/>
    </source>
</evidence>
<reference evidence="3 4" key="1">
    <citation type="submission" date="2020-08" db="EMBL/GenBank/DDBJ databases">
        <authorList>
            <person name="Koutsovoulos G."/>
            <person name="Danchin GJ E."/>
        </authorList>
    </citation>
    <scope>NUCLEOTIDE SEQUENCE [LARGE SCALE GENOMIC DNA]</scope>
</reference>
<feature type="chain" id="PRO_5028128229" evidence="2">
    <location>
        <begin position="32"/>
        <end position="345"/>
    </location>
</feature>
<organism evidence="3 4">
    <name type="scientific">Meloidogyne enterolobii</name>
    <name type="common">Root-knot nematode worm</name>
    <name type="synonym">Meloidogyne mayaguensis</name>
    <dbReference type="NCBI Taxonomy" id="390850"/>
    <lineage>
        <taxon>Eukaryota</taxon>
        <taxon>Metazoa</taxon>
        <taxon>Ecdysozoa</taxon>
        <taxon>Nematoda</taxon>
        <taxon>Chromadorea</taxon>
        <taxon>Rhabditida</taxon>
        <taxon>Tylenchina</taxon>
        <taxon>Tylenchomorpha</taxon>
        <taxon>Tylenchoidea</taxon>
        <taxon>Meloidogynidae</taxon>
        <taxon>Meloidogyninae</taxon>
        <taxon>Meloidogyne</taxon>
    </lineage>
</organism>
<evidence type="ECO:0000313" key="4">
    <source>
        <dbReference type="Proteomes" id="UP000580250"/>
    </source>
</evidence>
<proteinExistence type="predicted"/>
<evidence type="ECO:0000256" key="2">
    <source>
        <dbReference type="SAM" id="SignalP"/>
    </source>
</evidence>
<name>A0A6V7XQE8_MELEN</name>
<gene>
    <name evidence="3" type="ORF">MENT_LOCUS55083</name>
</gene>
<dbReference type="EMBL" id="CAJEWN010002026">
    <property type="protein sequence ID" value="CAD2201521.1"/>
    <property type="molecule type" value="Genomic_DNA"/>
</dbReference>
<feature type="signal peptide" evidence="2">
    <location>
        <begin position="1"/>
        <end position="31"/>
    </location>
</feature>
<dbReference type="Proteomes" id="UP000580250">
    <property type="component" value="Unassembled WGS sequence"/>
</dbReference>